<reference evidence="3" key="1">
    <citation type="submission" date="2015-07" db="EMBL/GenBank/DDBJ databases">
        <authorList>
            <person name="Teixeira M.M."/>
            <person name="Souza R.C."/>
            <person name="Almeida L.G."/>
            <person name="Vicente V.A."/>
            <person name="de Hoog S."/>
            <person name="Bocca A.L."/>
            <person name="de Almeida S.R."/>
            <person name="Vasconcelos A.T."/>
            <person name="Felipe M.S."/>
        </authorList>
    </citation>
    <scope>NUCLEOTIDE SEQUENCE [LARGE SCALE GENOMIC DNA]</scope>
    <source>
        <strain evidence="3">KSF</strain>
    </source>
</reference>
<evidence type="ECO:0000256" key="1">
    <source>
        <dbReference type="SAM" id="MobiDB-lite"/>
    </source>
</evidence>
<protein>
    <submittedName>
        <fullName evidence="2">Uncharacterized protein</fullName>
    </submittedName>
</protein>
<feature type="compositionally biased region" description="Basic and acidic residues" evidence="1">
    <location>
        <begin position="73"/>
        <end position="103"/>
    </location>
</feature>
<gene>
    <name evidence="2" type="ORF">CLCR_10872</name>
</gene>
<dbReference type="STRING" id="86049.A0A1C1CZ78"/>
<organism evidence="2 3">
    <name type="scientific">Cladophialophora carrionii</name>
    <dbReference type="NCBI Taxonomy" id="86049"/>
    <lineage>
        <taxon>Eukaryota</taxon>
        <taxon>Fungi</taxon>
        <taxon>Dikarya</taxon>
        <taxon>Ascomycota</taxon>
        <taxon>Pezizomycotina</taxon>
        <taxon>Eurotiomycetes</taxon>
        <taxon>Chaetothyriomycetidae</taxon>
        <taxon>Chaetothyriales</taxon>
        <taxon>Herpotrichiellaceae</taxon>
        <taxon>Cladophialophora</taxon>
    </lineage>
</organism>
<evidence type="ECO:0000313" key="3">
    <source>
        <dbReference type="Proteomes" id="UP000094526"/>
    </source>
</evidence>
<comment type="caution">
    <text evidence="2">The sequence shown here is derived from an EMBL/GenBank/DDBJ whole genome shotgun (WGS) entry which is preliminary data.</text>
</comment>
<keyword evidence="3" id="KW-1185">Reference proteome</keyword>
<name>A0A1C1CZ78_9EURO</name>
<proteinExistence type="predicted"/>
<dbReference type="AlphaFoldDB" id="A0A1C1CZ78"/>
<feature type="region of interest" description="Disordered" evidence="1">
    <location>
        <begin position="1"/>
        <end position="166"/>
    </location>
</feature>
<evidence type="ECO:0000313" key="2">
    <source>
        <dbReference type="EMBL" id="OCT53844.1"/>
    </source>
</evidence>
<feature type="compositionally biased region" description="Basic residues" evidence="1">
    <location>
        <begin position="123"/>
        <end position="134"/>
    </location>
</feature>
<dbReference type="EMBL" id="LGRB01000008">
    <property type="protein sequence ID" value="OCT53844.1"/>
    <property type="molecule type" value="Genomic_DNA"/>
</dbReference>
<accession>A0A1C1CZ78</accession>
<feature type="compositionally biased region" description="Basic and acidic residues" evidence="1">
    <location>
        <begin position="135"/>
        <end position="152"/>
    </location>
</feature>
<feature type="compositionally biased region" description="Basic and acidic residues" evidence="1">
    <location>
        <begin position="24"/>
        <end position="42"/>
    </location>
</feature>
<dbReference type="VEuPathDB" id="FungiDB:CLCR_10872"/>
<dbReference type="Proteomes" id="UP000094526">
    <property type="component" value="Unassembled WGS sequence"/>
</dbReference>
<sequence length="166" mass="19717">MASYRPRGGHSSQPQGYRPYQASQRDDFYDDRSRSRSPDRRQSSSHRRSPPHDISRTQPGPSQGEFHIRGRARSSDRRLETSYERRNRYYDEEPSRSYDDRHSPSPPPRGRRYYDRDQPRSPRTYRSRSRSRRHSSSEERPPSRGKPSKEVMMEGLAPHLTENDVR</sequence>